<evidence type="ECO:0008006" key="4">
    <source>
        <dbReference type="Google" id="ProtNLM"/>
    </source>
</evidence>
<proteinExistence type="predicted"/>
<dbReference type="KEGG" id="cpi:Cpin_2099"/>
<sequence length="81" mass="8696">MKKTKILVMTFAAVLGIGAAVSANVNTAAADALHDWIDWNGQTVLQGVTQQDAQDLCVPAVGVCLRAKDNVFIYTTGYLLW</sequence>
<gene>
    <name evidence="2" type="ordered locus">Cpin_2099</name>
</gene>
<protein>
    <recommendedName>
        <fullName evidence="4">Secreted protein</fullName>
    </recommendedName>
</protein>
<name>A0A979G297_CHIPD</name>
<evidence type="ECO:0000313" key="3">
    <source>
        <dbReference type="Proteomes" id="UP000002215"/>
    </source>
</evidence>
<accession>A0A979G297</accession>
<keyword evidence="1" id="KW-0732">Signal</keyword>
<dbReference type="EMBL" id="CP001699">
    <property type="protein sequence ID" value="ACU59592.1"/>
    <property type="molecule type" value="Genomic_DNA"/>
</dbReference>
<feature type="chain" id="PRO_5037815081" description="Secreted protein" evidence="1">
    <location>
        <begin position="23"/>
        <end position="81"/>
    </location>
</feature>
<evidence type="ECO:0000256" key="1">
    <source>
        <dbReference type="SAM" id="SignalP"/>
    </source>
</evidence>
<dbReference type="AlphaFoldDB" id="A0A979G297"/>
<dbReference type="RefSeq" id="WP_012789768.1">
    <property type="nucleotide sequence ID" value="NC_013132.1"/>
</dbReference>
<evidence type="ECO:0000313" key="2">
    <source>
        <dbReference type="EMBL" id="ACU59592.1"/>
    </source>
</evidence>
<organism evidence="2 3">
    <name type="scientific">Chitinophaga pinensis (strain ATCC 43595 / DSM 2588 / LMG 13176 / NBRC 15968 / NCIMB 11800 / UQM 2034)</name>
    <dbReference type="NCBI Taxonomy" id="485918"/>
    <lineage>
        <taxon>Bacteria</taxon>
        <taxon>Pseudomonadati</taxon>
        <taxon>Bacteroidota</taxon>
        <taxon>Chitinophagia</taxon>
        <taxon>Chitinophagales</taxon>
        <taxon>Chitinophagaceae</taxon>
        <taxon>Chitinophaga</taxon>
    </lineage>
</organism>
<dbReference type="Proteomes" id="UP000002215">
    <property type="component" value="Chromosome"/>
</dbReference>
<dbReference type="OrthoDB" id="678272at2"/>
<feature type="signal peptide" evidence="1">
    <location>
        <begin position="1"/>
        <end position="22"/>
    </location>
</feature>
<reference evidence="3" key="1">
    <citation type="submission" date="2009-08" db="EMBL/GenBank/DDBJ databases">
        <title>The complete genome of Chitinophaga pinensis DSM 2588.</title>
        <authorList>
            <consortium name="US DOE Joint Genome Institute (JGI-PGF)"/>
            <person name="Lucas S."/>
            <person name="Copeland A."/>
            <person name="Lapidus A."/>
            <person name="Glavina del Rio T."/>
            <person name="Dalin E."/>
            <person name="Tice H."/>
            <person name="Bruce D."/>
            <person name="Goodwin L."/>
            <person name="Pitluck S."/>
            <person name="Kyrpides N."/>
            <person name="Mavromatis K."/>
            <person name="Ivanova N."/>
            <person name="Mikhailova N."/>
            <person name="Sims D."/>
            <person name="Meinche L."/>
            <person name="Brettin T."/>
            <person name="Detter J.C."/>
            <person name="Han C."/>
            <person name="Larimer F."/>
            <person name="Land M."/>
            <person name="Hauser L."/>
            <person name="Markowitz V."/>
            <person name="Cheng J.-F."/>
            <person name="Hugenholtz P."/>
            <person name="Woyke T."/>
            <person name="Wu D."/>
            <person name="Spring S."/>
            <person name="Klenk H.-P."/>
            <person name="Eisen J.A."/>
        </authorList>
    </citation>
    <scope>NUCLEOTIDE SEQUENCE [LARGE SCALE GENOMIC DNA]</scope>
    <source>
        <strain evidence="3">ATCC 43595 / DSM 2588 / LMG 13176 / NBRC 15968 / NCIMB 11800 / UQM 2034</strain>
    </source>
</reference>
<reference evidence="2 3" key="2">
    <citation type="journal article" date="2010" name="Stand. Genomic Sci.">
        <title>Complete genome sequence of Chitinophaga pinensis type strain (UQM 2034).</title>
        <authorList>
            <person name="Glavina Del Rio T."/>
            <person name="Abt B."/>
            <person name="Spring S."/>
            <person name="Lapidus A."/>
            <person name="Nolan M."/>
            <person name="Tice H."/>
            <person name="Copeland A."/>
            <person name="Cheng J.F."/>
            <person name="Chen F."/>
            <person name="Bruce D."/>
            <person name="Goodwin L."/>
            <person name="Pitluck S."/>
            <person name="Ivanova N."/>
            <person name="Mavromatis K."/>
            <person name="Mikhailova N."/>
            <person name="Pati A."/>
            <person name="Chen A."/>
            <person name="Palaniappan K."/>
            <person name="Land M."/>
            <person name="Hauser L."/>
            <person name="Chang Y.J."/>
            <person name="Jeffries C.D."/>
            <person name="Chain P."/>
            <person name="Saunders E."/>
            <person name="Detter J.C."/>
            <person name="Brettin T."/>
            <person name="Rohde M."/>
            <person name="Goker M."/>
            <person name="Bristow J."/>
            <person name="Eisen J.A."/>
            <person name="Markowitz V."/>
            <person name="Hugenholtz P."/>
            <person name="Kyrpides N.C."/>
            <person name="Klenk H.P."/>
            <person name="Lucas S."/>
        </authorList>
    </citation>
    <scope>NUCLEOTIDE SEQUENCE [LARGE SCALE GENOMIC DNA]</scope>
    <source>
        <strain evidence="3">ATCC 43595 / DSM 2588 / LMG 13176 / NBRC 15968 / NCIMB 11800 / UQM 2034</strain>
    </source>
</reference>